<dbReference type="EMBL" id="HBIS01007835">
    <property type="protein sequence ID" value="CAE0612935.1"/>
    <property type="molecule type" value="Transcribed_RNA"/>
</dbReference>
<name>A0A7S3UFF4_9CHLO</name>
<accession>A0A7S3UFF4</accession>
<proteinExistence type="predicted"/>
<protein>
    <submittedName>
        <fullName evidence="1">Uncharacterized protein</fullName>
    </submittedName>
</protein>
<reference evidence="1" key="1">
    <citation type="submission" date="2021-01" db="EMBL/GenBank/DDBJ databases">
        <authorList>
            <person name="Corre E."/>
            <person name="Pelletier E."/>
            <person name="Niang G."/>
            <person name="Scheremetjew M."/>
            <person name="Finn R."/>
            <person name="Kale V."/>
            <person name="Holt S."/>
            <person name="Cochrane G."/>
            <person name="Meng A."/>
            <person name="Brown T."/>
            <person name="Cohen L."/>
        </authorList>
    </citation>
    <scope>NUCLEOTIDE SEQUENCE</scope>
    <source>
        <strain evidence="1">CCMP1897</strain>
    </source>
</reference>
<sequence length="548" mass="60503">MEGGSLRWCCTALRETLELEQEGEIGWILSRTDAAIARSSEEELDEVFMDMFPLLSLAVKQCSPHNNQTGHTLENITGRSNPREVLLLACAELANISVMDMGNLALSVTLMRCLCNCMERQTRGLVHSTKTALAAVVAVELAAFRAFVSNPLEPCMAKLIARTLLEGAKSISTIGLFWWKRDIKNQPNDLKEMIGMAVMVSLGTTVLPLAWSAEMECMCEPLLALLTDVLSEDGRKLTWPRDASMVERKAAQLLRNDFNLTTCVENVPHEEGELAFDQALSALKYINVVRTIGSSSNKLSCESLARLSFDLVNHAVFTGPECMVKASELLVEAASAMCFPCHDHVAVIFNVEATLLCGSPGYDHMLLFVRAWTSIAKLVAFQPKEEVRATCGKNLRESVFRLDVEVSFFILRLVFRSLQSLHPASVTLVMSILHQQVVRYYPCTPFHFDAVLGLIGKWIRPTDDTWTGIDDLVMCSAPVCAAVNTLYFMVMKAKGTRLYCYSAEEARSSILPLKEVLDTNAGQSAQSLGPLCLVVSDILFTVADALKQ</sequence>
<organism evidence="1">
    <name type="scientific">Picocystis salinarum</name>
    <dbReference type="NCBI Taxonomy" id="88271"/>
    <lineage>
        <taxon>Eukaryota</taxon>
        <taxon>Viridiplantae</taxon>
        <taxon>Chlorophyta</taxon>
        <taxon>Picocystophyceae</taxon>
        <taxon>Picocystales</taxon>
        <taxon>Picocystaceae</taxon>
        <taxon>Picocystis</taxon>
    </lineage>
</organism>
<gene>
    <name evidence="1" type="ORF">PSAL00342_LOCUS6834</name>
</gene>
<evidence type="ECO:0000313" key="1">
    <source>
        <dbReference type="EMBL" id="CAE0612935.1"/>
    </source>
</evidence>
<dbReference type="AlphaFoldDB" id="A0A7S3UFF4"/>